<dbReference type="GO" id="GO:0003735">
    <property type="term" value="F:structural constituent of ribosome"/>
    <property type="evidence" value="ECO:0007669"/>
    <property type="project" value="UniProtKB-UniRule"/>
</dbReference>
<organism evidence="10 11">
    <name type="scientific">Candidatus Daviesbacteria bacterium RIFCSPHIGHO2_02_FULL_36_13</name>
    <dbReference type="NCBI Taxonomy" id="1797768"/>
    <lineage>
        <taxon>Bacteria</taxon>
        <taxon>Candidatus Daviesiibacteriota</taxon>
    </lineage>
</organism>
<dbReference type="InterPro" id="IPR020568">
    <property type="entry name" value="Ribosomal_Su5_D2-typ_SF"/>
</dbReference>
<name>A0A1F5JZ28_9BACT</name>
<evidence type="ECO:0000256" key="4">
    <source>
        <dbReference type="ARBA" id="ARBA00022980"/>
    </source>
</evidence>
<dbReference type="InterPro" id="IPR005712">
    <property type="entry name" value="Ribosomal_uS5_bac-type"/>
</dbReference>
<evidence type="ECO:0000256" key="3">
    <source>
        <dbReference type="ARBA" id="ARBA00022884"/>
    </source>
</evidence>
<comment type="domain">
    <text evidence="7">The N-terminal domain interacts with the head of the 30S subunit; the C-terminal domain interacts with the body and contacts protein S4. The interaction surface between S4 and S5 is involved in control of translational fidelity.</text>
</comment>
<evidence type="ECO:0000256" key="7">
    <source>
        <dbReference type="HAMAP-Rule" id="MF_01307"/>
    </source>
</evidence>
<dbReference type="SUPFAM" id="SSF54768">
    <property type="entry name" value="dsRNA-binding domain-like"/>
    <property type="match status" value="1"/>
</dbReference>
<accession>A0A1F5JZ28</accession>
<evidence type="ECO:0000256" key="8">
    <source>
        <dbReference type="RuleBase" id="RU003823"/>
    </source>
</evidence>
<feature type="domain" description="S5 DRBM" evidence="9">
    <location>
        <begin position="24"/>
        <end position="87"/>
    </location>
</feature>
<protein>
    <recommendedName>
        <fullName evidence="6 7">Small ribosomal subunit protein uS5</fullName>
    </recommendedName>
</protein>
<proteinExistence type="inferred from homology"/>
<dbReference type="InterPro" id="IPR005324">
    <property type="entry name" value="Ribosomal_uS5_C"/>
</dbReference>
<dbReference type="SUPFAM" id="SSF54211">
    <property type="entry name" value="Ribosomal protein S5 domain 2-like"/>
    <property type="match status" value="1"/>
</dbReference>
<dbReference type="Proteomes" id="UP000176902">
    <property type="component" value="Unassembled WGS sequence"/>
</dbReference>
<dbReference type="NCBIfam" id="TIGR01021">
    <property type="entry name" value="rpsE_bact"/>
    <property type="match status" value="1"/>
</dbReference>
<dbReference type="GO" id="GO:0015935">
    <property type="term" value="C:small ribosomal subunit"/>
    <property type="evidence" value="ECO:0007669"/>
    <property type="project" value="InterPro"/>
</dbReference>
<comment type="function">
    <text evidence="7">Located at the back of the 30S subunit body where it stabilizes the conformation of the head with respect to the body.</text>
</comment>
<comment type="function">
    <text evidence="7">With S4 and S12 plays an important role in translational accuracy.</text>
</comment>
<evidence type="ECO:0000256" key="5">
    <source>
        <dbReference type="ARBA" id="ARBA00023274"/>
    </source>
</evidence>
<keyword evidence="3 7" id="KW-0694">RNA-binding</keyword>
<dbReference type="InterPro" id="IPR013810">
    <property type="entry name" value="Ribosomal_uS5_N"/>
</dbReference>
<dbReference type="STRING" id="1797768.A3C59_01385"/>
<dbReference type="AlphaFoldDB" id="A0A1F5JZ28"/>
<dbReference type="PANTHER" id="PTHR48277">
    <property type="entry name" value="MITOCHONDRIAL RIBOSOMAL PROTEIN S5"/>
    <property type="match status" value="1"/>
</dbReference>
<dbReference type="InterPro" id="IPR014721">
    <property type="entry name" value="Ribsml_uS5_D2-typ_fold_subgr"/>
</dbReference>
<comment type="subunit">
    <text evidence="7">Part of the 30S ribosomal subunit. Contacts proteins S4 and S8.</text>
</comment>
<dbReference type="EMBL" id="MFCV01000003">
    <property type="protein sequence ID" value="OGE33937.1"/>
    <property type="molecule type" value="Genomic_DNA"/>
</dbReference>
<dbReference type="InterPro" id="IPR000851">
    <property type="entry name" value="Ribosomal_uS5"/>
</dbReference>
<dbReference type="HAMAP" id="MF_01307_B">
    <property type="entry name" value="Ribosomal_uS5_B"/>
    <property type="match status" value="1"/>
</dbReference>
<dbReference type="Pfam" id="PF03719">
    <property type="entry name" value="Ribosomal_S5_C"/>
    <property type="match status" value="1"/>
</dbReference>
<sequence length="174" mass="18868">MAYTNYNRNNQNNRQPREQVESEFFERVVQVNRVSKKTKGGDKRSLSVLVVVGDRKGKVGVGLGKAAEVQSAVRKATSYAKRHLITVPLKGRTIPHTILIKYGAAQVLLKPAPVGTGVIAGGAVRVVVEAAGIHDIVSKSLGTTNKASNVYATLQALSKLREIPSPERRKNETK</sequence>
<dbReference type="Gene3D" id="3.30.230.10">
    <property type="match status" value="1"/>
</dbReference>
<reference evidence="10 11" key="1">
    <citation type="journal article" date="2016" name="Nat. Commun.">
        <title>Thousands of microbial genomes shed light on interconnected biogeochemical processes in an aquifer system.</title>
        <authorList>
            <person name="Anantharaman K."/>
            <person name="Brown C.T."/>
            <person name="Hug L.A."/>
            <person name="Sharon I."/>
            <person name="Castelle C.J."/>
            <person name="Probst A.J."/>
            <person name="Thomas B.C."/>
            <person name="Singh A."/>
            <person name="Wilkins M.J."/>
            <person name="Karaoz U."/>
            <person name="Brodie E.L."/>
            <person name="Williams K.H."/>
            <person name="Hubbard S.S."/>
            <person name="Banfield J.F."/>
        </authorList>
    </citation>
    <scope>NUCLEOTIDE SEQUENCE [LARGE SCALE GENOMIC DNA]</scope>
</reference>
<evidence type="ECO:0000313" key="11">
    <source>
        <dbReference type="Proteomes" id="UP000176902"/>
    </source>
</evidence>
<evidence type="ECO:0000256" key="1">
    <source>
        <dbReference type="ARBA" id="ARBA00008945"/>
    </source>
</evidence>
<evidence type="ECO:0000256" key="2">
    <source>
        <dbReference type="ARBA" id="ARBA00022730"/>
    </source>
</evidence>
<dbReference type="FunFam" id="3.30.230.10:FF:000002">
    <property type="entry name" value="30S ribosomal protein S5"/>
    <property type="match status" value="1"/>
</dbReference>
<dbReference type="Gene3D" id="3.30.160.20">
    <property type="match status" value="1"/>
</dbReference>
<gene>
    <name evidence="7" type="primary">rpsE</name>
    <name evidence="10" type="ORF">A3C59_01385</name>
</gene>
<evidence type="ECO:0000259" key="9">
    <source>
        <dbReference type="PROSITE" id="PS50881"/>
    </source>
</evidence>
<comment type="caution">
    <text evidence="10">The sequence shown here is derived from an EMBL/GenBank/DDBJ whole genome shotgun (WGS) entry which is preliminary data.</text>
</comment>
<evidence type="ECO:0000256" key="6">
    <source>
        <dbReference type="ARBA" id="ARBA00035255"/>
    </source>
</evidence>
<keyword evidence="5 7" id="KW-0687">Ribonucleoprotein</keyword>
<dbReference type="PROSITE" id="PS50881">
    <property type="entry name" value="S5_DSRBD"/>
    <property type="match status" value="1"/>
</dbReference>
<keyword evidence="4 7" id="KW-0689">Ribosomal protein</keyword>
<comment type="similarity">
    <text evidence="1 7 8">Belongs to the universal ribosomal protein uS5 family.</text>
</comment>
<dbReference type="GO" id="GO:0019843">
    <property type="term" value="F:rRNA binding"/>
    <property type="evidence" value="ECO:0007669"/>
    <property type="project" value="UniProtKB-UniRule"/>
</dbReference>
<keyword evidence="2 7" id="KW-0699">rRNA-binding</keyword>
<dbReference type="GO" id="GO:0006412">
    <property type="term" value="P:translation"/>
    <property type="evidence" value="ECO:0007669"/>
    <property type="project" value="UniProtKB-UniRule"/>
</dbReference>
<dbReference type="PANTHER" id="PTHR48277:SF1">
    <property type="entry name" value="MITOCHONDRIAL RIBOSOMAL PROTEIN S5"/>
    <property type="match status" value="1"/>
</dbReference>
<dbReference type="GO" id="GO:0005737">
    <property type="term" value="C:cytoplasm"/>
    <property type="evidence" value="ECO:0007669"/>
    <property type="project" value="UniProtKB-ARBA"/>
</dbReference>
<dbReference type="Pfam" id="PF00333">
    <property type="entry name" value="Ribosomal_S5"/>
    <property type="match status" value="1"/>
</dbReference>
<evidence type="ECO:0000313" key="10">
    <source>
        <dbReference type="EMBL" id="OGE33937.1"/>
    </source>
</evidence>